<reference evidence="2" key="1">
    <citation type="journal article" date="2022" name="bioRxiv">
        <title>Sequencing and chromosome-scale assembly of the giantPleurodeles waltlgenome.</title>
        <authorList>
            <person name="Brown T."/>
            <person name="Elewa A."/>
            <person name="Iarovenko S."/>
            <person name="Subramanian E."/>
            <person name="Araus A.J."/>
            <person name="Petzold A."/>
            <person name="Susuki M."/>
            <person name="Suzuki K.-i.T."/>
            <person name="Hayashi T."/>
            <person name="Toyoda A."/>
            <person name="Oliveira C."/>
            <person name="Osipova E."/>
            <person name="Leigh N.D."/>
            <person name="Simon A."/>
            <person name="Yun M.H."/>
        </authorList>
    </citation>
    <scope>NUCLEOTIDE SEQUENCE</scope>
    <source>
        <strain evidence="2">20211129_DDA</strain>
        <tissue evidence="2">Liver</tissue>
    </source>
</reference>
<feature type="region of interest" description="Disordered" evidence="1">
    <location>
        <begin position="14"/>
        <end position="103"/>
    </location>
</feature>
<proteinExistence type="predicted"/>
<accession>A0AAV7Q4W2</accession>
<organism evidence="2 3">
    <name type="scientific">Pleurodeles waltl</name>
    <name type="common">Iberian ribbed newt</name>
    <dbReference type="NCBI Taxonomy" id="8319"/>
    <lineage>
        <taxon>Eukaryota</taxon>
        <taxon>Metazoa</taxon>
        <taxon>Chordata</taxon>
        <taxon>Craniata</taxon>
        <taxon>Vertebrata</taxon>
        <taxon>Euteleostomi</taxon>
        <taxon>Amphibia</taxon>
        <taxon>Batrachia</taxon>
        <taxon>Caudata</taxon>
        <taxon>Salamandroidea</taxon>
        <taxon>Salamandridae</taxon>
        <taxon>Pleurodelinae</taxon>
        <taxon>Pleurodeles</taxon>
    </lineage>
</organism>
<keyword evidence="3" id="KW-1185">Reference proteome</keyword>
<evidence type="ECO:0000313" key="2">
    <source>
        <dbReference type="EMBL" id="KAJ1134224.1"/>
    </source>
</evidence>
<evidence type="ECO:0000256" key="1">
    <source>
        <dbReference type="SAM" id="MobiDB-lite"/>
    </source>
</evidence>
<sequence length="103" mass="10840">MKLHVVKLSYFHFKGAERGPGRLQTPAASGKERGRGSRGPEPAAAANYPPGGLLMRRRRAEGAEEGHGHEDGAWPGGWHTVHVVSSAGVSPARVSRGGRGPGR</sequence>
<name>A0AAV7Q4W2_PLEWA</name>
<gene>
    <name evidence="2" type="ORF">NDU88_000679</name>
</gene>
<feature type="compositionally biased region" description="Basic and acidic residues" evidence="1">
    <location>
        <begin position="60"/>
        <end position="72"/>
    </location>
</feature>
<dbReference type="AlphaFoldDB" id="A0AAV7Q4W2"/>
<protein>
    <submittedName>
        <fullName evidence="2">Uncharacterized protein</fullName>
    </submittedName>
</protein>
<evidence type="ECO:0000313" key="3">
    <source>
        <dbReference type="Proteomes" id="UP001066276"/>
    </source>
</evidence>
<dbReference type="Proteomes" id="UP001066276">
    <property type="component" value="Chromosome 6"/>
</dbReference>
<dbReference type="EMBL" id="JANPWB010000010">
    <property type="protein sequence ID" value="KAJ1134224.1"/>
    <property type="molecule type" value="Genomic_DNA"/>
</dbReference>
<comment type="caution">
    <text evidence="2">The sequence shown here is derived from an EMBL/GenBank/DDBJ whole genome shotgun (WGS) entry which is preliminary data.</text>
</comment>